<evidence type="ECO:0000313" key="1">
    <source>
        <dbReference type="EMBL" id="VFD53090.1"/>
    </source>
</evidence>
<proteinExistence type="predicted"/>
<dbReference type="AlphaFoldDB" id="A0AAX3GWB0"/>
<sequence>MLRLELLTITLKTTQHMLTGTQQREFISKNSNLDPSKHTISVIGFINIPYGMVALAPDGEPVSYPFEYDNPFSLDFTAKNLSTTELLKKCKENNVIIKVEVGETTSNSGIGQVGYARYVN</sequence>
<name>A0AAX3GWB0_CLODI</name>
<reference evidence="1 2" key="1">
    <citation type="submission" date="2019-02" db="EMBL/GenBank/DDBJ databases">
        <authorList>
            <consortium name="Pathogen Informatics"/>
        </authorList>
    </citation>
    <scope>NUCLEOTIDE SEQUENCE [LARGE SCALE GENOMIC DNA]</scope>
    <source>
        <strain evidence="1 2">078GUE027</strain>
    </source>
</reference>
<protein>
    <submittedName>
        <fullName evidence="1">Uncharacterized protein</fullName>
    </submittedName>
</protein>
<organism evidence="1 2">
    <name type="scientific">Clostridioides difficile</name>
    <name type="common">Peptoclostridium difficile</name>
    <dbReference type="NCBI Taxonomy" id="1496"/>
    <lineage>
        <taxon>Bacteria</taxon>
        <taxon>Bacillati</taxon>
        <taxon>Bacillota</taxon>
        <taxon>Clostridia</taxon>
        <taxon>Peptostreptococcales</taxon>
        <taxon>Peptostreptococcaceae</taxon>
        <taxon>Clostridioides</taxon>
    </lineage>
</organism>
<accession>A0AAX3GWB0</accession>
<comment type="caution">
    <text evidence="1">The sequence shown here is derived from an EMBL/GenBank/DDBJ whole genome shotgun (WGS) entry which is preliminary data.</text>
</comment>
<evidence type="ECO:0000313" key="2">
    <source>
        <dbReference type="Proteomes" id="UP000346772"/>
    </source>
</evidence>
<dbReference type="EMBL" id="CAADAT010000002">
    <property type="protein sequence ID" value="VFD53090.1"/>
    <property type="molecule type" value="Genomic_DNA"/>
</dbReference>
<gene>
    <name evidence="1" type="ORF">SAMEA1710456_00541</name>
</gene>
<dbReference type="Proteomes" id="UP000346772">
    <property type="component" value="Unassembled WGS sequence"/>
</dbReference>